<evidence type="ECO:0000313" key="4">
    <source>
        <dbReference type="Proteomes" id="UP001152797"/>
    </source>
</evidence>
<feature type="region of interest" description="Disordered" evidence="1">
    <location>
        <begin position="55"/>
        <end position="124"/>
    </location>
</feature>
<protein>
    <submittedName>
        <fullName evidence="2">Uncharacterized protein</fullName>
    </submittedName>
</protein>
<dbReference type="EMBL" id="CAMXCT010006645">
    <property type="protein sequence ID" value="CAI4017616.1"/>
    <property type="molecule type" value="Genomic_DNA"/>
</dbReference>
<reference evidence="2" key="1">
    <citation type="submission" date="2022-10" db="EMBL/GenBank/DDBJ databases">
        <authorList>
            <person name="Chen Y."/>
            <person name="Dougan E. K."/>
            <person name="Chan C."/>
            <person name="Rhodes N."/>
            <person name="Thang M."/>
        </authorList>
    </citation>
    <scope>NUCLEOTIDE SEQUENCE</scope>
</reference>
<keyword evidence="4" id="KW-1185">Reference proteome</keyword>
<dbReference type="OrthoDB" id="436701at2759"/>
<evidence type="ECO:0000313" key="3">
    <source>
        <dbReference type="EMBL" id="CAL1170991.1"/>
    </source>
</evidence>
<name>A0A9P1M0M1_9DINO</name>
<dbReference type="EMBL" id="CAMXCT020006645">
    <property type="protein sequence ID" value="CAL1170991.1"/>
    <property type="molecule type" value="Genomic_DNA"/>
</dbReference>
<feature type="region of interest" description="Disordered" evidence="1">
    <location>
        <begin position="138"/>
        <end position="157"/>
    </location>
</feature>
<dbReference type="AlphaFoldDB" id="A0A9P1M0M1"/>
<dbReference type="EMBL" id="CAMXCT030006645">
    <property type="protein sequence ID" value="CAL4804928.1"/>
    <property type="molecule type" value="Genomic_DNA"/>
</dbReference>
<feature type="compositionally biased region" description="Basic and acidic residues" evidence="1">
    <location>
        <begin position="1"/>
        <end position="17"/>
    </location>
</feature>
<proteinExistence type="predicted"/>
<feature type="region of interest" description="Disordered" evidence="1">
    <location>
        <begin position="1"/>
        <end position="39"/>
    </location>
</feature>
<accession>A0A9P1M0M1</accession>
<reference evidence="3" key="2">
    <citation type="submission" date="2024-04" db="EMBL/GenBank/DDBJ databases">
        <authorList>
            <person name="Chen Y."/>
            <person name="Shah S."/>
            <person name="Dougan E. K."/>
            <person name="Thang M."/>
            <person name="Chan C."/>
        </authorList>
    </citation>
    <scope>NUCLEOTIDE SEQUENCE [LARGE SCALE GENOMIC DNA]</scope>
</reference>
<evidence type="ECO:0000256" key="1">
    <source>
        <dbReference type="SAM" id="MobiDB-lite"/>
    </source>
</evidence>
<evidence type="ECO:0000313" key="2">
    <source>
        <dbReference type="EMBL" id="CAI4017616.1"/>
    </source>
</evidence>
<sequence length="157" mass="17380">MSALHPELRARLQKLGDGEEDLPNESRQPMVDKGGLDTEVDRLLQQLEDLDSRSLALQQMDRKDHSRWRKDDEVRAQSFPGNRPGQDSLQHPLDAGLDRSSLRRKTPHLAKLQRTPSSAGNGRSAAVAALPPLLKASASAPCLTRPRGNSFRLAPEH</sequence>
<organism evidence="2">
    <name type="scientific">Cladocopium goreaui</name>
    <dbReference type="NCBI Taxonomy" id="2562237"/>
    <lineage>
        <taxon>Eukaryota</taxon>
        <taxon>Sar</taxon>
        <taxon>Alveolata</taxon>
        <taxon>Dinophyceae</taxon>
        <taxon>Suessiales</taxon>
        <taxon>Symbiodiniaceae</taxon>
        <taxon>Cladocopium</taxon>
    </lineage>
</organism>
<dbReference type="Proteomes" id="UP001152797">
    <property type="component" value="Unassembled WGS sequence"/>
</dbReference>
<comment type="caution">
    <text evidence="2">The sequence shown here is derived from an EMBL/GenBank/DDBJ whole genome shotgun (WGS) entry which is preliminary data.</text>
</comment>
<feature type="compositionally biased region" description="Basic and acidic residues" evidence="1">
    <location>
        <begin position="60"/>
        <end position="75"/>
    </location>
</feature>
<gene>
    <name evidence="2" type="ORF">C1SCF055_LOCUS42247</name>
</gene>